<dbReference type="PANTHER" id="PTHR42852">
    <property type="entry name" value="THIOL:DISULFIDE INTERCHANGE PROTEIN DSBE"/>
    <property type="match status" value="1"/>
</dbReference>
<feature type="domain" description="Thioredoxin" evidence="1">
    <location>
        <begin position="10"/>
        <end position="152"/>
    </location>
</feature>
<dbReference type="GO" id="GO:0016209">
    <property type="term" value="F:antioxidant activity"/>
    <property type="evidence" value="ECO:0007669"/>
    <property type="project" value="InterPro"/>
</dbReference>
<dbReference type="eggNOG" id="COG1225">
    <property type="taxonomic scope" value="Bacteria"/>
</dbReference>
<dbReference type="Pfam" id="PF00578">
    <property type="entry name" value="AhpC-TSA"/>
    <property type="match status" value="1"/>
</dbReference>
<evidence type="ECO:0000259" key="1">
    <source>
        <dbReference type="PROSITE" id="PS51352"/>
    </source>
</evidence>
<dbReference type="InterPro" id="IPR017937">
    <property type="entry name" value="Thioredoxin_CS"/>
</dbReference>
<reference evidence="3" key="1">
    <citation type="submission" date="2013-03" db="EMBL/GenBank/DDBJ databases">
        <title>Genome sequence of Chthonomonas calidirosea, the first sequenced genome from the Armatimonadetes phylum (formally candidate division OP10).</title>
        <authorList>
            <person name="Lee K.C.Y."/>
            <person name="Morgan X.C."/>
            <person name="Dunfield P.F."/>
            <person name="Tamas I."/>
            <person name="Houghton K.M."/>
            <person name="Vyssotski M."/>
            <person name="Ryan J.L.J."/>
            <person name="Lagutin K."/>
            <person name="McDonald I.R."/>
            <person name="Stott M.B."/>
        </authorList>
    </citation>
    <scope>NUCLEOTIDE SEQUENCE [LARGE SCALE GENOMIC DNA]</scope>
    <source>
        <strain evidence="3">DSM 23976 / ICMP 18418 / T49</strain>
    </source>
</reference>
<evidence type="ECO:0000313" key="2">
    <source>
        <dbReference type="EMBL" id="CCW34188.1"/>
    </source>
</evidence>
<accession>S0EWR5</accession>
<dbReference type="AlphaFoldDB" id="S0EWR5"/>
<keyword evidence="3" id="KW-1185">Reference proteome</keyword>
<proteinExistence type="predicted"/>
<dbReference type="SUPFAM" id="SSF52833">
    <property type="entry name" value="Thioredoxin-like"/>
    <property type="match status" value="1"/>
</dbReference>
<dbReference type="OrthoDB" id="9798454at2"/>
<dbReference type="GO" id="GO:0016491">
    <property type="term" value="F:oxidoreductase activity"/>
    <property type="evidence" value="ECO:0007669"/>
    <property type="project" value="InterPro"/>
</dbReference>
<name>S0EWR5_CHTCT</name>
<dbReference type="PROSITE" id="PS00194">
    <property type="entry name" value="THIOREDOXIN_1"/>
    <property type="match status" value="1"/>
</dbReference>
<protein>
    <submittedName>
        <fullName evidence="2">Peroxiredoxin</fullName>
    </submittedName>
</protein>
<dbReference type="RefSeq" id="WP_016481751.1">
    <property type="nucleotide sequence ID" value="NC_021487.1"/>
</dbReference>
<dbReference type="EMBL" id="HF951689">
    <property type="protein sequence ID" value="CCW34188.1"/>
    <property type="molecule type" value="Genomic_DNA"/>
</dbReference>
<sequence>MSADAMPQPLQTGDKIIDFELQDAHGRLYSTAELRKKGLLLLFIFKVGCGTCKYSAPFIQRLHRQYAEGSDGKFTVLGVSQDDAAATEAFAKEYGNLTFPIVLDSNLDVAEWYNLIGVPDLYLLGSQETILYAIPGHFNQTGFNEIAKRAAEATNKPYTPVVLPEDDAPSIKPG</sequence>
<evidence type="ECO:0000313" key="3">
    <source>
        <dbReference type="Proteomes" id="UP000014227"/>
    </source>
</evidence>
<dbReference type="Gene3D" id="3.40.30.10">
    <property type="entry name" value="Glutaredoxin"/>
    <property type="match status" value="1"/>
</dbReference>
<dbReference type="STRING" id="454171.CP488_00806"/>
<dbReference type="InterPro" id="IPR050553">
    <property type="entry name" value="Thioredoxin_ResA/DsbE_sf"/>
</dbReference>
<organism evidence="2 3">
    <name type="scientific">Chthonomonas calidirosea (strain DSM 23976 / ICMP 18418 / T49)</name>
    <dbReference type="NCBI Taxonomy" id="1303518"/>
    <lineage>
        <taxon>Bacteria</taxon>
        <taxon>Bacillati</taxon>
        <taxon>Armatimonadota</taxon>
        <taxon>Chthonomonadia</taxon>
        <taxon>Chthonomonadales</taxon>
        <taxon>Chthonomonadaceae</taxon>
        <taxon>Chthonomonas</taxon>
    </lineage>
</organism>
<gene>
    <name evidence="2" type="ORF">CCALI_00351</name>
</gene>
<dbReference type="PATRIC" id="fig|1303518.3.peg.358"/>
<dbReference type="KEGG" id="ccz:CCALI_00351"/>
<dbReference type="HOGENOM" id="CLU_042529_11_2_0"/>
<dbReference type="InterPro" id="IPR013766">
    <property type="entry name" value="Thioredoxin_domain"/>
</dbReference>
<dbReference type="InterPro" id="IPR036249">
    <property type="entry name" value="Thioredoxin-like_sf"/>
</dbReference>
<dbReference type="PANTHER" id="PTHR42852:SF13">
    <property type="entry name" value="PROTEIN DIPZ"/>
    <property type="match status" value="1"/>
</dbReference>
<dbReference type="InterPro" id="IPR000866">
    <property type="entry name" value="AhpC/TSA"/>
</dbReference>
<dbReference type="PROSITE" id="PS51352">
    <property type="entry name" value="THIOREDOXIN_2"/>
    <property type="match status" value="1"/>
</dbReference>
<dbReference type="InParanoid" id="S0EWR5"/>
<dbReference type="CDD" id="cd02966">
    <property type="entry name" value="TlpA_like_family"/>
    <property type="match status" value="1"/>
</dbReference>
<dbReference type="Proteomes" id="UP000014227">
    <property type="component" value="Chromosome I"/>
</dbReference>